<dbReference type="Proteomes" id="UP000474159">
    <property type="component" value="Unassembled WGS sequence"/>
</dbReference>
<comment type="caution">
    <text evidence="3">The sequence shown here is derived from an EMBL/GenBank/DDBJ whole genome shotgun (WGS) entry which is preliminary data.</text>
</comment>
<feature type="transmembrane region" description="Helical" evidence="2">
    <location>
        <begin position="127"/>
        <end position="149"/>
    </location>
</feature>
<evidence type="ECO:0000256" key="1">
    <source>
        <dbReference type="SAM" id="MobiDB-lite"/>
    </source>
</evidence>
<sequence>MIIRLLSAALVAGFLAAVVATGLQLALTSPLIIAAERYETHASLDLPAFDLPELDLPGLDLPARVARTRAEDPASPLPIVLAHAHSGHGADHGSGQGSGQDSGQGSGQESGNAAPAWQPGPGLPRMAFTGLATLIGGVGYALLLGAVMLACGRVPTPERALGFAVAGFLAVALAPALGLPPELPGSEAAPLAARQAWWLMTAASTAMGLYLMAIRRVPITILGGLVLVVAPHIAGAPEVAATASPLPAGLAAQFAARSLAIAFVFWATIGLAFGWAWAAFGRTAPAAAHA</sequence>
<feature type="transmembrane region" description="Helical" evidence="2">
    <location>
        <begin position="254"/>
        <end position="280"/>
    </location>
</feature>
<feature type="transmembrane region" description="Helical" evidence="2">
    <location>
        <begin position="191"/>
        <end position="210"/>
    </location>
</feature>
<reference evidence="3 4" key="1">
    <citation type="submission" date="2019-09" db="EMBL/GenBank/DDBJ databases">
        <title>YIM 48816 draft genome.</title>
        <authorList>
            <person name="Jiang L."/>
        </authorList>
    </citation>
    <scope>NUCLEOTIDE SEQUENCE [LARGE SCALE GENOMIC DNA]</scope>
    <source>
        <strain evidence="3 4">YIM 48816</strain>
    </source>
</reference>
<protein>
    <submittedName>
        <fullName evidence="3">Cobalt transporter</fullName>
    </submittedName>
</protein>
<evidence type="ECO:0000256" key="2">
    <source>
        <dbReference type="SAM" id="Phobius"/>
    </source>
</evidence>
<evidence type="ECO:0000313" key="3">
    <source>
        <dbReference type="EMBL" id="KAB1079610.1"/>
    </source>
</evidence>
<organism evidence="3 4">
    <name type="scientific">Methylobacterium soli</name>
    <dbReference type="NCBI Taxonomy" id="553447"/>
    <lineage>
        <taxon>Bacteria</taxon>
        <taxon>Pseudomonadati</taxon>
        <taxon>Pseudomonadota</taxon>
        <taxon>Alphaproteobacteria</taxon>
        <taxon>Hyphomicrobiales</taxon>
        <taxon>Methylobacteriaceae</taxon>
        <taxon>Methylobacterium</taxon>
    </lineage>
</organism>
<keyword evidence="2" id="KW-0472">Membrane</keyword>
<dbReference type="AlphaFoldDB" id="A0A6L3T373"/>
<proteinExistence type="predicted"/>
<dbReference type="OrthoDB" id="9813640at2"/>
<feature type="transmembrane region" description="Helical" evidence="2">
    <location>
        <begin position="217"/>
        <end position="234"/>
    </location>
</feature>
<accession>A0A6L3T373</accession>
<dbReference type="Pfam" id="PF09490">
    <property type="entry name" value="CbtA"/>
    <property type="match status" value="1"/>
</dbReference>
<feature type="compositionally biased region" description="Gly residues" evidence="1">
    <location>
        <begin position="92"/>
        <end position="108"/>
    </location>
</feature>
<gene>
    <name evidence="3" type="ORF">F6X53_09990</name>
</gene>
<name>A0A6L3T373_9HYPH</name>
<keyword evidence="2" id="KW-0812">Transmembrane</keyword>
<feature type="transmembrane region" description="Helical" evidence="2">
    <location>
        <begin position="161"/>
        <end position="179"/>
    </location>
</feature>
<dbReference type="EMBL" id="VZZK01000008">
    <property type="protein sequence ID" value="KAB1079610.1"/>
    <property type="molecule type" value="Genomic_DNA"/>
</dbReference>
<dbReference type="RefSeq" id="WP_150999873.1">
    <property type="nucleotide sequence ID" value="NZ_BPQY01000428.1"/>
</dbReference>
<dbReference type="InterPro" id="IPR012666">
    <property type="entry name" value="CbtA_put"/>
</dbReference>
<keyword evidence="2" id="KW-1133">Transmembrane helix</keyword>
<evidence type="ECO:0000313" key="4">
    <source>
        <dbReference type="Proteomes" id="UP000474159"/>
    </source>
</evidence>
<dbReference type="NCBIfam" id="TIGR02458">
    <property type="entry name" value="CbtA"/>
    <property type="match status" value="1"/>
</dbReference>
<keyword evidence="4" id="KW-1185">Reference proteome</keyword>
<feature type="region of interest" description="Disordered" evidence="1">
    <location>
        <begin position="86"/>
        <end position="119"/>
    </location>
</feature>